<evidence type="ECO:0000313" key="1">
    <source>
        <dbReference type="EMBL" id="AUJ32680.1"/>
    </source>
</evidence>
<dbReference type="Proteomes" id="UP000324497">
    <property type="component" value="Chromosome"/>
</dbReference>
<organism evidence="1 2">
    <name type="scientific">Liquorilactobacillus nagelii</name>
    <dbReference type="NCBI Taxonomy" id="82688"/>
    <lineage>
        <taxon>Bacteria</taxon>
        <taxon>Bacillati</taxon>
        <taxon>Bacillota</taxon>
        <taxon>Bacilli</taxon>
        <taxon>Lactobacillales</taxon>
        <taxon>Lactobacillaceae</taxon>
        <taxon>Liquorilactobacillus</taxon>
    </lineage>
</organism>
<dbReference type="AlphaFoldDB" id="A0A3Q8CDA2"/>
<proteinExistence type="predicted"/>
<sequence>MSTSILHIKTKGSSGKDNFGLYDRNKNHFKNSKNKIKEEKNFYLCLKGLGRERIKSNYIREMRCEKLKDKYPFVSPVKSTIIKIINAYYLATLGLESIQLED</sequence>
<dbReference type="RefSeq" id="WP_148126952.1">
    <property type="nucleotide sequence ID" value="NZ_CP018180.1"/>
</dbReference>
<dbReference type="KEGG" id="lng:BSQ50_09135"/>
<dbReference type="EMBL" id="CP018180">
    <property type="protein sequence ID" value="AUJ32680.1"/>
    <property type="molecule type" value="Genomic_DNA"/>
</dbReference>
<evidence type="ECO:0000313" key="2">
    <source>
        <dbReference type="Proteomes" id="UP000324497"/>
    </source>
</evidence>
<accession>A0A3Q8CDA2</accession>
<reference evidence="1 2" key="1">
    <citation type="submission" date="2016-11" db="EMBL/GenBank/DDBJ databases">
        <title>Interaction between Lactobacillus species and yeast in water kefir.</title>
        <authorList>
            <person name="Behr J."/>
            <person name="Xu D."/>
            <person name="Vogel R.F."/>
        </authorList>
    </citation>
    <scope>NUCLEOTIDE SEQUENCE [LARGE SCALE GENOMIC DNA]</scope>
    <source>
        <strain evidence="1 2">TMW 1.1827</strain>
    </source>
</reference>
<keyword evidence="2" id="KW-1185">Reference proteome</keyword>
<protein>
    <submittedName>
        <fullName evidence="1">Uncharacterized protein</fullName>
    </submittedName>
</protein>
<gene>
    <name evidence="1" type="ORF">BSQ50_09135</name>
</gene>
<name>A0A3Q8CDA2_9LACO</name>